<name>A0A1J5SB50_9ZZZZ</name>
<dbReference type="PANTHER" id="PTHR36919">
    <property type="entry name" value="BLR1215 PROTEIN"/>
    <property type="match status" value="1"/>
</dbReference>
<proteinExistence type="predicted"/>
<evidence type="ECO:0000259" key="1">
    <source>
        <dbReference type="Pfam" id="PF09917"/>
    </source>
</evidence>
<dbReference type="Gene3D" id="2.40.128.520">
    <property type="match status" value="1"/>
</dbReference>
<sequence>MAFNYKAAIACMLLSAIPSLAWCGELEGLWQEFDDQTGNLEALIRIRQLSDNTYEGNIEKIIPDKPENAAMRCSACTGSLYNQPLLGMRILSGMTRKDKLTFEGGTVIDPDEGKTYRCRIRLSEDGKTIEVTGYVGFVWMGQSEIWKRAN</sequence>
<dbReference type="Pfam" id="PF09917">
    <property type="entry name" value="DUF2147"/>
    <property type="match status" value="1"/>
</dbReference>
<dbReference type="PANTHER" id="PTHR36919:SF3">
    <property type="entry name" value="BLL5882 PROTEIN"/>
    <property type="match status" value="1"/>
</dbReference>
<feature type="domain" description="DUF2147" evidence="1">
    <location>
        <begin position="28"/>
        <end position="148"/>
    </location>
</feature>
<reference evidence="2" key="1">
    <citation type="submission" date="2016-10" db="EMBL/GenBank/DDBJ databases">
        <title>Sequence of Gallionella enrichment culture.</title>
        <authorList>
            <person name="Poehlein A."/>
            <person name="Muehling M."/>
            <person name="Daniel R."/>
        </authorList>
    </citation>
    <scope>NUCLEOTIDE SEQUENCE</scope>
</reference>
<organism evidence="2">
    <name type="scientific">mine drainage metagenome</name>
    <dbReference type="NCBI Taxonomy" id="410659"/>
    <lineage>
        <taxon>unclassified sequences</taxon>
        <taxon>metagenomes</taxon>
        <taxon>ecological metagenomes</taxon>
    </lineage>
</organism>
<accession>A0A1J5SB50</accession>
<comment type="caution">
    <text evidence="2">The sequence shown here is derived from an EMBL/GenBank/DDBJ whole genome shotgun (WGS) entry which is preliminary data.</text>
</comment>
<gene>
    <name evidence="2" type="ORF">GALL_165110</name>
</gene>
<protein>
    <recommendedName>
        <fullName evidence="1">DUF2147 domain-containing protein</fullName>
    </recommendedName>
</protein>
<dbReference type="EMBL" id="MLJW01000084">
    <property type="protein sequence ID" value="OIR01421.1"/>
    <property type="molecule type" value="Genomic_DNA"/>
</dbReference>
<dbReference type="AlphaFoldDB" id="A0A1J5SB50"/>
<evidence type="ECO:0000313" key="2">
    <source>
        <dbReference type="EMBL" id="OIR01421.1"/>
    </source>
</evidence>
<dbReference type="InterPro" id="IPR019223">
    <property type="entry name" value="DUF2147"/>
</dbReference>